<dbReference type="Pfam" id="PF13180">
    <property type="entry name" value="PDZ_2"/>
    <property type="match status" value="1"/>
</dbReference>
<dbReference type="PANTHER" id="PTHR22939">
    <property type="entry name" value="SERINE PROTEASE FAMILY S1C HTRA-RELATED"/>
    <property type="match status" value="1"/>
</dbReference>
<dbReference type="InterPro" id="IPR036034">
    <property type="entry name" value="PDZ_sf"/>
</dbReference>
<sequence length="458" mass="49051">MRAVTLVLAVFVSLIASASAETRQPATDLDLRATYAPIVKQTAPAVVNVYTSRTVRTRSLFDDPFFSQFFGQAPGGQTRQQNSLGSGVILDPDGIIVTNNHVVEGMDEIRVFLPDRREFEAKLLLADPQTDLAVLKIDAGEPLPALRFADSDAAEVGDIVLAIGNPFGVGQTVSSGIVSALNRTNVSVSDFQFFIQTDAAINPGNSGGALVDIDGNLLGINTAIYSRSGGSNGIGFAIPGNLVQRVLASAVTGETVVRRPWLGVLGSDVDSRIAEAIGLDRPRGALISQLFKGGPADRAGLKEGDIIVSIAGQEVMDGEALRYRPATRSPGETIEIRYLRDGRERRTRAKLEYPPEIPAANRTLIEADCPLYGVTIANLSPALNEELGRNPFDKGVVVIGVDPRVATRRTPVRAGYQIFAINGQSVDKVDDVLRALRLPMESITVRDARGRTGTIRLR</sequence>
<dbReference type="InterPro" id="IPR011782">
    <property type="entry name" value="Pept_S1C_Do"/>
</dbReference>
<keyword evidence="4" id="KW-0677">Repeat</keyword>
<dbReference type="CDD" id="cd10839">
    <property type="entry name" value="cpPDZ1_DegP-like"/>
    <property type="match status" value="1"/>
</dbReference>
<feature type="domain" description="PDZ" evidence="8">
    <location>
        <begin position="254"/>
        <end position="342"/>
    </location>
</feature>
<dbReference type="Gene3D" id="2.40.10.120">
    <property type="match status" value="1"/>
</dbReference>
<protein>
    <submittedName>
        <fullName evidence="9">Do family serine endopeptidase</fullName>
        <ecNumber evidence="9">3.4.21.107</ecNumber>
    </submittedName>
</protein>
<keyword evidence="6" id="KW-0720">Serine protease</keyword>
<dbReference type="EC" id="3.4.21.107" evidence="9"/>
<reference evidence="10" key="1">
    <citation type="journal article" date="2019" name="Int. J. Syst. Evol. Microbiol.">
        <title>The Global Catalogue of Microorganisms (GCM) 10K type strain sequencing project: providing services to taxonomists for standard genome sequencing and annotation.</title>
        <authorList>
            <consortium name="The Broad Institute Genomics Platform"/>
            <consortium name="The Broad Institute Genome Sequencing Center for Infectious Disease"/>
            <person name="Wu L."/>
            <person name="Ma J."/>
        </authorList>
    </citation>
    <scope>NUCLEOTIDE SEQUENCE [LARGE SCALE GENOMIC DNA]</scope>
    <source>
        <strain evidence="10">KCTC 22245</strain>
    </source>
</reference>
<gene>
    <name evidence="9" type="ORF">ACFONP_08725</name>
</gene>
<organism evidence="9 10">
    <name type="scientific">Parvularcula lutaonensis</name>
    <dbReference type="NCBI Taxonomy" id="491923"/>
    <lineage>
        <taxon>Bacteria</taxon>
        <taxon>Pseudomonadati</taxon>
        <taxon>Pseudomonadota</taxon>
        <taxon>Alphaproteobacteria</taxon>
        <taxon>Parvularculales</taxon>
        <taxon>Parvularculaceae</taxon>
        <taxon>Parvularcula</taxon>
    </lineage>
</organism>
<evidence type="ECO:0000256" key="2">
    <source>
        <dbReference type="ARBA" id="ARBA00022670"/>
    </source>
</evidence>
<dbReference type="InterPro" id="IPR009003">
    <property type="entry name" value="Peptidase_S1_PA"/>
</dbReference>
<dbReference type="Proteomes" id="UP001595607">
    <property type="component" value="Unassembled WGS sequence"/>
</dbReference>
<feature type="chain" id="PRO_5046712717" evidence="7">
    <location>
        <begin position="19"/>
        <end position="458"/>
    </location>
</feature>
<dbReference type="RefSeq" id="WP_229786032.1">
    <property type="nucleotide sequence ID" value="NZ_BMXU01000001.1"/>
</dbReference>
<evidence type="ECO:0000313" key="9">
    <source>
        <dbReference type="EMBL" id="MFC3302814.1"/>
    </source>
</evidence>
<evidence type="ECO:0000256" key="3">
    <source>
        <dbReference type="ARBA" id="ARBA00022729"/>
    </source>
</evidence>
<accession>A0ABV7MBI6</accession>
<keyword evidence="2" id="KW-0645">Protease</keyword>
<proteinExistence type="inferred from homology"/>
<keyword evidence="10" id="KW-1185">Reference proteome</keyword>
<dbReference type="SUPFAM" id="SSF50494">
    <property type="entry name" value="Trypsin-like serine proteases"/>
    <property type="match status" value="1"/>
</dbReference>
<evidence type="ECO:0000256" key="1">
    <source>
        <dbReference type="ARBA" id="ARBA00010541"/>
    </source>
</evidence>
<dbReference type="Gene3D" id="2.30.42.10">
    <property type="match status" value="2"/>
</dbReference>
<evidence type="ECO:0000256" key="7">
    <source>
        <dbReference type="SAM" id="SignalP"/>
    </source>
</evidence>
<dbReference type="Pfam" id="PF13365">
    <property type="entry name" value="Trypsin_2"/>
    <property type="match status" value="1"/>
</dbReference>
<evidence type="ECO:0000259" key="8">
    <source>
        <dbReference type="PROSITE" id="PS50106"/>
    </source>
</evidence>
<comment type="similarity">
    <text evidence="1">Belongs to the peptidase S1C family.</text>
</comment>
<dbReference type="SMART" id="SM00228">
    <property type="entry name" value="PDZ"/>
    <property type="match status" value="2"/>
</dbReference>
<dbReference type="PROSITE" id="PS50106">
    <property type="entry name" value="PDZ"/>
    <property type="match status" value="1"/>
</dbReference>
<dbReference type="EMBL" id="JBHRVA010000002">
    <property type="protein sequence ID" value="MFC3302814.1"/>
    <property type="molecule type" value="Genomic_DNA"/>
</dbReference>
<evidence type="ECO:0000256" key="4">
    <source>
        <dbReference type="ARBA" id="ARBA00022737"/>
    </source>
</evidence>
<keyword evidence="5 9" id="KW-0378">Hydrolase</keyword>
<comment type="caution">
    <text evidence="9">The sequence shown here is derived from an EMBL/GenBank/DDBJ whole genome shotgun (WGS) entry which is preliminary data.</text>
</comment>
<dbReference type="InterPro" id="IPR001940">
    <property type="entry name" value="Peptidase_S1C"/>
</dbReference>
<dbReference type="InterPro" id="IPR001478">
    <property type="entry name" value="PDZ"/>
</dbReference>
<dbReference type="PRINTS" id="PR00834">
    <property type="entry name" value="PROTEASES2C"/>
</dbReference>
<name>A0ABV7MBI6_9PROT</name>
<dbReference type="GO" id="GO:0016787">
    <property type="term" value="F:hydrolase activity"/>
    <property type="evidence" value="ECO:0007669"/>
    <property type="project" value="UniProtKB-KW"/>
</dbReference>
<feature type="signal peptide" evidence="7">
    <location>
        <begin position="1"/>
        <end position="18"/>
    </location>
</feature>
<keyword evidence="3 7" id="KW-0732">Signal</keyword>
<dbReference type="NCBIfam" id="TIGR02037">
    <property type="entry name" value="degP_htrA_DO"/>
    <property type="match status" value="1"/>
</dbReference>
<evidence type="ECO:0000256" key="5">
    <source>
        <dbReference type="ARBA" id="ARBA00022801"/>
    </source>
</evidence>
<evidence type="ECO:0000313" key="10">
    <source>
        <dbReference type="Proteomes" id="UP001595607"/>
    </source>
</evidence>
<dbReference type="SUPFAM" id="SSF50156">
    <property type="entry name" value="PDZ domain-like"/>
    <property type="match status" value="2"/>
</dbReference>
<dbReference type="PANTHER" id="PTHR22939:SF129">
    <property type="entry name" value="SERINE PROTEASE HTRA2, MITOCHONDRIAL"/>
    <property type="match status" value="1"/>
</dbReference>
<evidence type="ECO:0000256" key="6">
    <source>
        <dbReference type="ARBA" id="ARBA00022825"/>
    </source>
</evidence>